<protein>
    <submittedName>
        <fullName evidence="1">Uncharacterized protein</fullName>
    </submittedName>
</protein>
<sequence length="62" mass="6646">MVASLESTPYKQAAWDSLLYDVPLAESALDYIPITNSTAQDAENILMVVDGMLAAARDAVES</sequence>
<proteinExistence type="predicted"/>
<name>A0A0L0EZG3_9EUKA</name>
<dbReference type="AlphaFoldDB" id="A0A0L0EZG3"/>
<reference evidence="1 2" key="1">
    <citation type="submission" date="2011-02" db="EMBL/GenBank/DDBJ databases">
        <title>The Genome Sequence of Sphaeroforma arctica JP610.</title>
        <authorList>
            <consortium name="The Broad Institute Genome Sequencing Platform"/>
            <person name="Russ C."/>
            <person name="Cuomo C."/>
            <person name="Young S.K."/>
            <person name="Zeng Q."/>
            <person name="Gargeya S."/>
            <person name="Alvarado L."/>
            <person name="Berlin A."/>
            <person name="Chapman S.B."/>
            <person name="Chen Z."/>
            <person name="Freedman E."/>
            <person name="Gellesch M."/>
            <person name="Goldberg J."/>
            <person name="Griggs A."/>
            <person name="Gujja S."/>
            <person name="Heilman E."/>
            <person name="Heiman D."/>
            <person name="Howarth C."/>
            <person name="Mehta T."/>
            <person name="Neiman D."/>
            <person name="Pearson M."/>
            <person name="Roberts A."/>
            <person name="Saif S."/>
            <person name="Shea T."/>
            <person name="Shenoy N."/>
            <person name="Sisk P."/>
            <person name="Stolte C."/>
            <person name="Sykes S."/>
            <person name="White J."/>
            <person name="Yandava C."/>
            <person name="Burger G."/>
            <person name="Gray M.W."/>
            <person name="Holland P.W.H."/>
            <person name="King N."/>
            <person name="Lang F.B.F."/>
            <person name="Roger A.J."/>
            <person name="Ruiz-Trillo I."/>
            <person name="Haas B."/>
            <person name="Nusbaum C."/>
            <person name="Birren B."/>
        </authorList>
    </citation>
    <scope>NUCLEOTIDE SEQUENCE [LARGE SCALE GENOMIC DNA]</scope>
    <source>
        <strain evidence="1 2">JP610</strain>
    </source>
</reference>
<accession>A0A0L0EZG3</accession>
<dbReference type="GeneID" id="25918214"/>
<evidence type="ECO:0000313" key="1">
    <source>
        <dbReference type="EMBL" id="KNC69774.1"/>
    </source>
</evidence>
<evidence type="ECO:0000313" key="2">
    <source>
        <dbReference type="Proteomes" id="UP000054560"/>
    </source>
</evidence>
<feature type="non-terminal residue" evidence="1">
    <location>
        <position position="62"/>
    </location>
</feature>
<dbReference type="EMBL" id="KQ253380">
    <property type="protein sequence ID" value="KNC69774.1"/>
    <property type="molecule type" value="Genomic_DNA"/>
</dbReference>
<dbReference type="RefSeq" id="XP_014143676.1">
    <property type="nucleotide sequence ID" value="XM_014288201.1"/>
</dbReference>
<organism evidence="1 2">
    <name type="scientific">Sphaeroforma arctica JP610</name>
    <dbReference type="NCBI Taxonomy" id="667725"/>
    <lineage>
        <taxon>Eukaryota</taxon>
        <taxon>Ichthyosporea</taxon>
        <taxon>Ichthyophonida</taxon>
        <taxon>Sphaeroforma</taxon>
    </lineage>
</organism>
<gene>
    <name evidence="1" type="ORF">SARC_17710</name>
</gene>
<dbReference type="Proteomes" id="UP000054560">
    <property type="component" value="Unassembled WGS sequence"/>
</dbReference>
<keyword evidence="2" id="KW-1185">Reference proteome</keyword>